<dbReference type="InterPro" id="IPR050112">
    <property type="entry name" value="Urease_alpha_subunit"/>
</dbReference>
<dbReference type="PANTHER" id="PTHR43440">
    <property type="entry name" value="UREASE"/>
    <property type="match status" value="1"/>
</dbReference>
<reference evidence="3 4" key="1">
    <citation type="submission" date="2021-07" db="EMBL/GenBank/DDBJ databases">
        <title>Paenibacillus radiodurans sp. nov., isolated from the southeastern edge of Tengger Desert.</title>
        <authorList>
            <person name="Zhang G."/>
        </authorList>
    </citation>
    <scope>NUCLEOTIDE SEQUENCE [LARGE SCALE GENOMIC DNA]</scope>
    <source>
        <strain evidence="3 4">CCM 7311</strain>
    </source>
</reference>
<dbReference type="InterPro" id="IPR032466">
    <property type="entry name" value="Metal_Hydrolase"/>
</dbReference>
<gene>
    <name evidence="3" type="primary">ureC</name>
    <name evidence="3" type="ORF">K0U00_47490</name>
</gene>
<proteinExistence type="predicted"/>
<keyword evidence="1" id="KW-0963">Cytoplasm</keyword>
<feature type="non-terminal residue" evidence="3">
    <location>
        <position position="1"/>
    </location>
</feature>
<dbReference type="EC" id="3.5.1.5" evidence="3"/>
<evidence type="ECO:0000259" key="2">
    <source>
        <dbReference type="PROSITE" id="PS51368"/>
    </source>
</evidence>
<dbReference type="GO" id="GO:0009039">
    <property type="term" value="F:urease activity"/>
    <property type="evidence" value="ECO:0007669"/>
    <property type="project" value="UniProtKB-EC"/>
</dbReference>
<protein>
    <submittedName>
        <fullName evidence="3">Urease subunit alpha</fullName>
        <ecNumber evidence="3">3.5.1.5</ecNumber>
    </submittedName>
</protein>
<dbReference type="Proteomes" id="UP001519887">
    <property type="component" value="Unassembled WGS sequence"/>
</dbReference>
<feature type="domain" description="Urease" evidence="2">
    <location>
        <begin position="1"/>
        <end position="71"/>
    </location>
</feature>
<evidence type="ECO:0000256" key="1">
    <source>
        <dbReference type="PROSITE-ProRule" id="PRU00700"/>
    </source>
</evidence>
<dbReference type="PROSITE" id="PS51368">
    <property type="entry name" value="UREASE_3"/>
    <property type="match status" value="1"/>
</dbReference>
<dbReference type="EMBL" id="JAHZIK010003212">
    <property type="protein sequence ID" value="MBW7461724.1"/>
    <property type="molecule type" value="Genomic_DNA"/>
</dbReference>
<evidence type="ECO:0000313" key="3">
    <source>
        <dbReference type="EMBL" id="MBW7461724.1"/>
    </source>
</evidence>
<keyword evidence="4" id="KW-1185">Reference proteome</keyword>
<evidence type="ECO:0000313" key="4">
    <source>
        <dbReference type="Proteomes" id="UP001519887"/>
    </source>
</evidence>
<comment type="caution">
    <text evidence="3">The sequence shown here is derived from an EMBL/GenBank/DDBJ whole genome shotgun (WGS) entry which is preliminary data.</text>
</comment>
<comment type="subcellular location">
    <subcellularLocation>
        <location evidence="1">Cytoplasm</location>
    </subcellularLocation>
</comment>
<organism evidence="3 4">
    <name type="scientific">Paenibacillus sepulcri</name>
    <dbReference type="NCBI Taxonomy" id="359917"/>
    <lineage>
        <taxon>Bacteria</taxon>
        <taxon>Bacillati</taxon>
        <taxon>Bacillota</taxon>
        <taxon>Bacilli</taxon>
        <taxon>Bacillales</taxon>
        <taxon>Paenibacillaceae</taxon>
        <taxon>Paenibacillus</taxon>
    </lineage>
</organism>
<dbReference type="SUPFAM" id="SSF51556">
    <property type="entry name" value="Metallo-dependent hydrolases"/>
    <property type="match status" value="1"/>
</dbReference>
<comment type="caution">
    <text evidence="1">Lacks conserved residue(s) required for the propagation of feature annotation.</text>
</comment>
<accession>A0ABS7CLA6</accession>
<keyword evidence="3" id="KW-0378">Hydrolase</keyword>
<dbReference type="Gene3D" id="3.20.20.140">
    <property type="entry name" value="Metal-dependent hydrolases"/>
    <property type="match status" value="1"/>
</dbReference>
<sequence>YDRGIARELGLSKRVEPVRGCRSVTKKDMIHNDATPKIEVDPETYEVKVDGVPATCEPAEVLPMAQRYFLF</sequence>
<name>A0ABS7CLA6_9BACL</name>
<dbReference type="InterPro" id="IPR017951">
    <property type="entry name" value="Urease_asu_c"/>
</dbReference>
<dbReference type="PANTHER" id="PTHR43440:SF1">
    <property type="entry name" value="UREASE"/>
    <property type="match status" value="1"/>
</dbReference>